<comment type="subcellular location">
    <subcellularLocation>
        <location evidence="1">Membrane</location>
    </subcellularLocation>
</comment>
<reference evidence="11 12" key="1">
    <citation type="journal article" date="2024" name="Nat. Commun.">
        <title>Phylogenomics reveals the evolutionary origins of lichenization in chlorophyte algae.</title>
        <authorList>
            <person name="Puginier C."/>
            <person name="Libourel C."/>
            <person name="Otte J."/>
            <person name="Skaloud P."/>
            <person name="Haon M."/>
            <person name="Grisel S."/>
            <person name="Petersen M."/>
            <person name="Berrin J.G."/>
            <person name="Delaux P.M."/>
            <person name="Dal Grande F."/>
            <person name="Keller J."/>
        </authorList>
    </citation>
    <scope>NUCLEOTIDE SEQUENCE [LARGE SCALE GENOMIC DNA]</scope>
    <source>
        <strain evidence="11 12">SAG 245.80</strain>
    </source>
</reference>
<keyword evidence="6" id="KW-0443">Lipid metabolism</keyword>
<keyword evidence="5 9" id="KW-1133">Transmembrane helix</keyword>
<dbReference type="GO" id="GO:0006629">
    <property type="term" value="P:lipid metabolic process"/>
    <property type="evidence" value="ECO:0007669"/>
    <property type="project" value="UniProtKB-KW"/>
</dbReference>
<keyword evidence="7 9" id="KW-0472">Membrane</keyword>
<comment type="caution">
    <text evidence="11">The sequence shown here is derived from an EMBL/GenBank/DDBJ whole genome shotgun (WGS) entry which is preliminary data.</text>
</comment>
<feature type="domain" description="Phospholipid/glycerol acyltransferase" evidence="10">
    <location>
        <begin position="105"/>
        <end position="207"/>
    </location>
</feature>
<evidence type="ECO:0000256" key="9">
    <source>
        <dbReference type="SAM" id="Phobius"/>
    </source>
</evidence>
<keyword evidence="12" id="KW-1185">Reference proteome</keyword>
<evidence type="ECO:0000256" key="7">
    <source>
        <dbReference type="ARBA" id="ARBA00023136"/>
    </source>
</evidence>
<evidence type="ECO:0000256" key="1">
    <source>
        <dbReference type="ARBA" id="ARBA00004370"/>
    </source>
</evidence>
<organism evidence="11 12">
    <name type="scientific">Elliptochloris bilobata</name>
    <dbReference type="NCBI Taxonomy" id="381761"/>
    <lineage>
        <taxon>Eukaryota</taxon>
        <taxon>Viridiplantae</taxon>
        <taxon>Chlorophyta</taxon>
        <taxon>core chlorophytes</taxon>
        <taxon>Trebouxiophyceae</taxon>
        <taxon>Trebouxiophyceae incertae sedis</taxon>
        <taxon>Elliptochloris clade</taxon>
        <taxon>Elliptochloris</taxon>
    </lineage>
</organism>
<dbReference type="PANTHER" id="PTHR23063">
    <property type="entry name" value="PHOSPHOLIPID ACYLTRANSFERASE"/>
    <property type="match status" value="1"/>
</dbReference>
<dbReference type="SUPFAM" id="SSF69593">
    <property type="entry name" value="Glycerol-3-phosphate (1)-acyltransferase"/>
    <property type="match status" value="1"/>
</dbReference>
<evidence type="ECO:0000313" key="12">
    <source>
        <dbReference type="Proteomes" id="UP001445335"/>
    </source>
</evidence>
<evidence type="ECO:0000256" key="2">
    <source>
        <dbReference type="ARBA" id="ARBA00008655"/>
    </source>
</evidence>
<dbReference type="Proteomes" id="UP001445335">
    <property type="component" value="Unassembled WGS sequence"/>
</dbReference>
<dbReference type="InterPro" id="IPR002123">
    <property type="entry name" value="Plipid/glycerol_acylTrfase"/>
</dbReference>
<dbReference type="EMBL" id="JALJOU010000032">
    <property type="protein sequence ID" value="KAK9834294.1"/>
    <property type="molecule type" value="Genomic_DNA"/>
</dbReference>
<feature type="transmembrane region" description="Helical" evidence="9">
    <location>
        <begin position="45"/>
        <end position="69"/>
    </location>
</feature>
<dbReference type="GO" id="GO:0016746">
    <property type="term" value="F:acyltransferase activity"/>
    <property type="evidence" value="ECO:0007669"/>
    <property type="project" value="UniProtKB-KW"/>
</dbReference>
<evidence type="ECO:0000256" key="5">
    <source>
        <dbReference type="ARBA" id="ARBA00022989"/>
    </source>
</evidence>
<keyword evidence="3" id="KW-0808">Transferase</keyword>
<evidence type="ECO:0000259" key="10">
    <source>
        <dbReference type="SMART" id="SM00563"/>
    </source>
</evidence>
<evidence type="ECO:0000256" key="8">
    <source>
        <dbReference type="ARBA" id="ARBA00023315"/>
    </source>
</evidence>
<accession>A0AAW1RKT0</accession>
<dbReference type="Pfam" id="PF01553">
    <property type="entry name" value="Acyltransferase"/>
    <property type="match status" value="1"/>
</dbReference>
<comment type="similarity">
    <text evidence="2">Belongs to the 1-acyl-sn-glycerol-3-phosphate acyltransferase family.</text>
</comment>
<keyword evidence="8" id="KW-0012">Acyltransferase</keyword>
<dbReference type="AlphaFoldDB" id="A0AAW1RKT0"/>
<sequence>MLRQVTWDTKEAATPLDDQALDVASTSGQIALFPTAHVEQWTPGLILYFPVGCAVAAVRMALWVAVLLADAAWLTDNDAAIRVLQAVLGLDIAWRHAERLPPSRHVMVSNHSTTGDLMVLYSLRRRCVHLVNAALPARVTQGRNSRVLLRHATKEVYEELASPDLTDPVHIFPEGGMTSGAAMMRFSRGFMRFAGALPVVPVALRADLGPWRIHTHTLTSGFLANLFWFSFPPRVRLEATVLPSMAPAEGESKAQFVERVQQALAAELGVPISDVTLQAKRAVIAGERAKAGQRRGMRR</sequence>
<protein>
    <recommendedName>
        <fullName evidence="10">Phospholipid/glycerol acyltransferase domain-containing protein</fullName>
    </recommendedName>
</protein>
<dbReference type="SMART" id="SM00563">
    <property type="entry name" value="PlsC"/>
    <property type="match status" value="1"/>
</dbReference>
<proteinExistence type="inferred from homology"/>
<gene>
    <name evidence="11" type="ORF">WJX81_004186</name>
</gene>
<evidence type="ECO:0000256" key="3">
    <source>
        <dbReference type="ARBA" id="ARBA00022679"/>
    </source>
</evidence>
<evidence type="ECO:0000313" key="11">
    <source>
        <dbReference type="EMBL" id="KAK9834294.1"/>
    </source>
</evidence>
<name>A0AAW1RKT0_9CHLO</name>
<keyword evidence="4 9" id="KW-0812">Transmembrane</keyword>
<dbReference type="PANTHER" id="PTHR23063:SF52">
    <property type="entry name" value="LYSOPHOSPHATIDYLCHOLINE ACYLTRANSFERASE"/>
    <property type="match status" value="1"/>
</dbReference>
<evidence type="ECO:0000256" key="4">
    <source>
        <dbReference type="ARBA" id="ARBA00022692"/>
    </source>
</evidence>
<dbReference type="GO" id="GO:0016020">
    <property type="term" value="C:membrane"/>
    <property type="evidence" value="ECO:0007669"/>
    <property type="project" value="UniProtKB-SubCell"/>
</dbReference>
<evidence type="ECO:0000256" key="6">
    <source>
        <dbReference type="ARBA" id="ARBA00023098"/>
    </source>
</evidence>